<proteinExistence type="predicted"/>
<feature type="region of interest" description="Disordered" evidence="2">
    <location>
        <begin position="186"/>
        <end position="226"/>
    </location>
</feature>
<dbReference type="InterPro" id="IPR029311">
    <property type="entry name" value="CCDC50_N"/>
</dbReference>
<feature type="compositionally biased region" description="Low complexity" evidence="2">
    <location>
        <begin position="292"/>
        <end position="304"/>
    </location>
</feature>
<feature type="region of interest" description="Disordered" evidence="2">
    <location>
        <begin position="284"/>
        <end position="309"/>
    </location>
</feature>
<dbReference type="PANTHER" id="PTHR22115">
    <property type="entry name" value="C3ORF6 PROTEIN-RELATED"/>
    <property type="match status" value="1"/>
</dbReference>
<dbReference type="Pfam" id="PF15295">
    <property type="entry name" value="CCDC50_N"/>
    <property type="match status" value="1"/>
</dbReference>
<feature type="region of interest" description="Disordered" evidence="2">
    <location>
        <begin position="134"/>
        <end position="160"/>
    </location>
</feature>
<keyword evidence="5" id="KW-1185">Reference proteome</keyword>
<dbReference type="InterPro" id="IPR039303">
    <property type="entry name" value="CCDC50"/>
</dbReference>
<dbReference type="PANTHER" id="PTHR22115:SF4">
    <property type="entry name" value="COILED-COIL DOMAIN-CONTAINING PROTEIN"/>
    <property type="match status" value="1"/>
</dbReference>
<evidence type="ECO:0000259" key="3">
    <source>
        <dbReference type="Pfam" id="PF15295"/>
    </source>
</evidence>
<dbReference type="AlphaFoldDB" id="A0AA39KX81"/>
<feature type="domain" description="Coiled-coil" evidence="3">
    <location>
        <begin position="11"/>
        <end position="109"/>
    </location>
</feature>
<evidence type="ECO:0000256" key="1">
    <source>
        <dbReference type="ARBA" id="ARBA00023054"/>
    </source>
</evidence>
<dbReference type="Proteomes" id="UP001168990">
    <property type="component" value="Unassembled WGS sequence"/>
</dbReference>
<keyword evidence="1" id="KW-0175">Coiled coil</keyword>
<feature type="compositionally biased region" description="Basic and acidic residues" evidence="2">
    <location>
        <begin position="134"/>
        <end position="146"/>
    </location>
</feature>
<feature type="region of interest" description="Disordered" evidence="2">
    <location>
        <begin position="325"/>
        <end position="355"/>
    </location>
</feature>
<evidence type="ECO:0000313" key="5">
    <source>
        <dbReference type="Proteomes" id="UP001168990"/>
    </source>
</evidence>
<evidence type="ECO:0000313" key="4">
    <source>
        <dbReference type="EMBL" id="KAK0177012.1"/>
    </source>
</evidence>
<dbReference type="EMBL" id="JAQQBS010000001">
    <property type="protein sequence ID" value="KAK0177012.1"/>
    <property type="molecule type" value="Genomic_DNA"/>
</dbReference>
<feature type="compositionally biased region" description="Basic residues" evidence="2">
    <location>
        <begin position="190"/>
        <end position="203"/>
    </location>
</feature>
<evidence type="ECO:0000256" key="2">
    <source>
        <dbReference type="SAM" id="MobiDB-lite"/>
    </source>
</evidence>
<accession>A0AA39KX81</accession>
<name>A0AA39KX81_9HYME</name>
<organism evidence="4 5">
    <name type="scientific">Microctonus aethiopoides</name>
    <dbReference type="NCBI Taxonomy" id="144406"/>
    <lineage>
        <taxon>Eukaryota</taxon>
        <taxon>Metazoa</taxon>
        <taxon>Ecdysozoa</taxon>
        <taxon>Arthropoda</taxon>
        <taxon>Hexapoda</taxon>
        <taxon>Insecta</taxon>
        <taxon>Pterygota</taxon>
        <taxon>Neoptera</taxon>
        <taxon>Endopterygota</taxon>
        <taxon>Hymenoptera</taxon>
        <taxon>Apocrita</taxon>
        <taxon>Ichneumonoidea</taxon>
        <taxon>Braconidae</taxon>
        <taxon>Euphorinae</taxon>
        <taxon>Microctonus</taxon>
    </lineage>
</organism>
<reference evidence="4" key="2">
    <citation type="submission" date="2023-03" db="EMBL/GenBank/DDBJ databases">
        <authorList>
            <person name="Inwood S.N."/>
            <person name="Skelly J.G."/>
            <person name="Guhlin J."/>
            <person name="Harrop T.W.R."/>
            <person name="Goldson S.G."/>
            <person name="Dearden P.K."/>
        </authorList>
    </citation>
    <scope>NUCLEOTIDE SEQUENCE</scope>
    <source>
        <strain evidence="4">Irish</strain>
        <tissue evidence="4">Whole body</tissue>
    </source>
</reference>
<comment type="caution">
    <text evidence="4">The sequence shown here is derived from an EMBL/GenBank/DDBJ whole genome shotgun (WGS) entry which is preliminary data.</text>
</comment>
<feature type="compositionally biased region" description="Polar residues" evidence="2">
    <location>
        <begin position="329"/>
        <end position="339"/>
    </location>
</feature>
<protein>
    <recommendedName>
        <fullName evidence="3">Coiled-coil domain-containing protein</fullName>
    </recommendedName>
</protein>
<feature type="compositionally biased region" description="Basic and acidic residues" evidence="2">
    <location>
        <begin position="214"/>
        <end position="226"/>
    </location>
</feature>
<sequence>MAKSVLTADGLPKAGRVNEVCREWLVHEDGALAYRLQDEEIKEHYTGNKVRNAQVREDLPRARVEQELEELRYQSLVQQQEQKDALVARQIALNLEHEECMRERELQEKMRLQLRLDDEAAQLEAELEMQKRLQEEKDQELARKMQEEEEAASIDTHDAPLDAQLIQDQKLAMEAQDAELARMLQEKERAKARRARERAKQRKLERQQMQQLKSHNEDKKSHRPDKLELKVAYEKKLRNHQHYHQSQVNPLPQRCHDVEEIQNLDESEEEIQELSNVATIIDPTYNGTGHRSSSSNSSTTVSPSYVLPTPPQELIAEDAPCYMPVQGQRRAQIQSPSLSQEEKHKRRVKDSCKTQ</sequence>
<reference evidence="4" key="1">
    <citation type="journal article" date="2023" name="bioRxiv">
        <title>Scaffold-level genome assemblies of two parasitoid biocontrol wasps reveal the parthenogenesis mechanism and an associated novel virus.</title>
        <authorList>
            <person name="Inwood S."/>
            <person name="Skelly J."/>
            <person name="Guhlin J."/>
            <person name="Harrop T."/>
            <person name="Goldson S."/>
            <person name="Dearden P."/>
        </authorList>
    </citation>
    <scope>NUCLEOTIDE SEQUENCE</scope>
    <source>
        <strain evidence="4">Irish</strain>
        <tissue evidence="4">Whole body</tissue>
    </source>
</reference>
<gene>
    <name evidence="4" type="ORF">PV328_001104</name>
</gene>